<evidence type="ECO:0000313" key="3">
    <source>
        <dbReference type="Proteomes" id="UP001152484"/>
    </source>
</evidence>
<reference evidence="2" key="1">
    <citation type="submission" date="2022-07" db="EMBL/GenBank/DDBJ databases">
        <authorList>
            <person name="Macas J."/>
            <person name="Novak P."/>
            <person name="Neumann P."/>
        </authorList>
    </citation>
    <scope>NUCLEOTIDE SEQUENCE</scope>
</reference>
<keyword evidence="3" id="KW-1185">Reference proteome</keyword>
<protein>
    <recommendedName>
        <fullName evidence="1">MULE transposase domain-containing protein</fullName>
    </recommendedName>
</protein>
<feature type="domain" description="MULE transposase" evidence="1">
    <location>
        <begin position="212"/>
        <end position="305"/>
    </location>
</feature>
<evidence type="ECO:0000259" key="1">
    <source>
        <dbReference type="Pfam" id="PF10551"/>
    </source>
</evidence>
<dbReference type="EMBL" id="CAMAPE010000032">
    <property type="protein sequence ID" value="CAH9094908.1"/>
    <property type="molecule type" value="Genomic_DNA"/>
</dbReference>
<dbReference type="PANTHER" id="PTHR31569:SF4">
    <property type="entry name" value="SWIM-TYPE DOMAIN-CONTAINING PROTEIN"/>
    <property type="match status" value="1"/>
</dbReference>
<sequence>MISWARVEAQKRNMILTIAKSRPSNSQKLGNVLLACEKFGKYRTAKKIVKSQGVKQDKGKKASRTKKSDCPFALYGREVERNLWQLQVNCGFHNHAIPTSLLGHAFAGKLTKHEISLVRDLSEAGCKPKPILQSLKMANSDNVTSRKQVYNVRCKLKKEWKDGRTVMQQLLHLISKYDYFEAIRLVPGSEDLHDMIFAHRDSLQLLHLFPYVLIMDTTYKTNRYKMPFLEIVGFTCTLKTFSVAFAWMGAESAKHYMWVLNELKVICPRSPLAIVTDRELGLIKALSEVFPESKHLLCMVHVKRNIEDKALKLSNMKTVQTSFSKGCMKLFSSTTVEQYEEQLEHMRSKWKDSWAVGPDEISY</sequence>
<dbReference type="Pfam" id="PF10551">
    <property type="entry name" value="MULE"/>
    <property type="match status" value="1"/>
</dbReference>
<proteinExistence type="predicted"/>
<dbReference type="InterPro" id="IPR018289">
    <property type="entry name" value="MULE_transposase_dom"/>
</dbReference>
<accession>A0A9P0ZC73</accession>
<dbReference type="OrthoDB" id="2422440at2759"/>
<dbReference type="Proteomes" id="UP001152484">
    <property type="component" value="Unassembled WGS sequence"/>
</dbReference>
<dbReference type="AlphaFoldDB" id="A0A9P0ZC73"/>
<evidence type="ECO:0000313" key="2">
    <source>
        <dbReference type="EMBL" id="CAH9094908.1"/>
    </source>
</evidence>
<name>A0A9P0ZC73_CUSEU</name>
<organism evidence="2 3">
    <name type="scientific">Cuscuta europaea</name>
    <name type="common">European dodder</name>
    <dbReference type="NCBI Taxonomy" id="41803"/>
    <lineage>
        <taxon>Eukaryota</taxon>
        <taxon>Viridiplantae</taxon>
        <taxon>Streptophyta</taxon>
        <taxon>Embryophyta</taxon>
        <taxon>Tracheophyta</taxon>
        <taxon>Spermatophyta</taxon>
        <taxon>Magnoliopsida</taxon>
        <taxon>eudicotyledons</taxon>
        <taxon>Gunneridae</taxon>
        <taxon>Pentapetalae</taxon>
        <taxon>asterids</taxon>
        <taxon>lamiids</taxon>
        <taxon>Solanales</taxon>
        <taxon>Convolvulaceae</taxon>
        <taxon>Cuscuteae</taxon>
        <taxon>Cuscuta</taxon>
        <taxon>Cuscuta subgen. Cuscuta</taxon>
    </lineage>
</organism>
<dbReference type="InterPro" id="IPR052579">
    <property type="entry name" value="Zinc_finger_SWIM"/>
</dbReference>
<dbReference type="PANTHER" id="PTHR31569">
    <property type="entry name" value="SWIM-TYPE DOMAIN-CONTAINING PROTEIN"/>
    <property type="match status" value="1"/>
</dbReference>
<comment type="caution">
    <text evidence="2">The sequence shown here is derived from an EMBL/GenBank/DDBJ whole genome shotgun (WGS) entry which is preliminary data.</text>
</comment>
<gene>
    <name evidence="2" type="ORF">CEURO_LOCUS12934</name>
</gene>